<organism evidence="6 7">
    <name type="scientific">Gracilariopsis chorda</name>
    <dbReference type="NCBI Taxonomy" id="448386"/>
    <lineage>
        <taxon>Eukaryota</taxon>
        <taxon>Rhodophyta</taxon>
        <taxon>Florideophyceae</taxon>
        <taxon>Rhodymeniophycidae</taxon>
        <taxon>Gracilariales</taxon>
        <taxon>Gracilariaceae</taxon>
        <taxon>Gracilariopsis</taxon>
    </lineage>
</organism>
<feature type="compositionally biased region" description="Polar residues" evidence="5">
    <location>
        <begin position="79"/>
        <end position="89"/>
    </location>
</feature>
<dbReference type="Pfam" id="PF09805">
    <property type="entry name" value="Nop25"/>
    <property type="match status" value="1"/>
</dbReference>
<evidence type="ECO:0000256" key="4">
    <source>
        <dbReference type="ARBA" id="ARBA00023242"/>
    </source>
</evidence>
<reference evidence="6 7" key="1">
    <citation type="journal article" date="2018" name="Mol. Biol. Evol.">
        <title>Analysis of the draft genome of the red seaweed Gracilariopsis chorda provides insights into genome size evolution in Rhodophyta.</title>
        <authorList>
            <person name="Lee J."/>
            <person name="Yang E.C."/>
            <person name="Graf L."/>
            <person name="Yang J.H."/>
            <person name="Qiu H."/>
            <person name="Zel Zion U."/>
            <person name="Chan C.X."/>
            <person name="Stephens T.G."/>
            <person name="Weber A.P.M."/>
            <person name="Boo G.H."/>
            <person name="Boo S.M."/>
            <person name="Kim K.M."/>
            <person name="Shin Y."/>
            <person name="Jung M."/>
            <person name="Lee S.J."/>
            <person name="Yim H.S."/>
            <person name="Lee J.H."/>
            <person name="Bhattacharya D."/>
            <person name="Yoon H.S."/>
        </authorList>
    </citation>
    <scope>NUCLEOTIDE SEQUENCE [LARGE SCALE GENOMIC DNA]</scope>
    <source>
        <strain evidence="6 7">SKKU-2015</strain>
        <tissue evidence="6">Whole body</tissue>
    </source>
</reference>
<feature type="region of interest" description="Disordered" evidence="5">
    <location>
        <begin position="28"/>
        <end position="90"/>
    </location>
</feature>
<feature type="region of interest" description="Disordered" evidence="5">
    <location>
        <begin position="111"/>
        <end position="191"/>
    </location>
</feature>
<dbReference type="Proteomes" id="UP000247409">
    <property type="component" value="Unassembled WGS sequence"/>
</dbReference>
<keyword evidence="7" id="KW-1185">Reference proteome</keyword>
<proteinExistence type="inferred from homology"/>
<feature type="compositionally biased region" description="Basic and acidic residues" evidence="5">
    <location>
        <begin position="113"/>
        <end position="141"/>
    </location>
</feature>
<evidence type="ECO:0000313" key="7">
    <source>
        <dbReference type="Proteomes" id="UP000247409"/>
    </source>
</evidence>
<name>A0A2V3IKC0_9FLOR</name>
<accession>A0A2V3IKC0</accession>
<dbReference type="PANTHER" id="PTHR14577">
    <property type="entry name" value="NUCLEOLAR PROTEIN 12"/>
    <property type="match status" value="1"/>
</dbReference>
<keyword evidence="3" id="KW-0175">Coiled coil</keyword>
<keyword evidence="4" id="KW-0539">Nucleus</keyword>
<dbReference type="PANTHER" id="PTHR14577:SF0">
    <property type="entry name" value="NUCLEOLAR PROTEIN 12"/>
    <property type="match status" value="1"/>
</dbReference>
<dbReference type="EMBL" id="NBIV01000160">
    <property type="protein sequence ID" value="PXF42511.1"/>
    <property type="molecule type" value="Genomic_DNA"/>
</dbReference>
<protein>
    <recommendedName>
        <fullName evidence="8">Nucleolar protein 12</fullName>
    </recommendedName>
</protein>
<dbReference type="GO" id="GO:0005730">
    <property type="term" value="C:nucleolus"/>
    <property type="evidence" value="ECO:0007669"/>
    <property type="project" value="UniProtKB-SubCell"/>
</dbReference>
<sequence length="191" mass="22041">MPSISRKQQGPPVVYSAEAHRQFVTGFRRRKQQRRQEAQKLAAAKQKQERREERRQRREFIRENRRRILSKSDEEDSGGEQSQVKSTEFQCADGTVTAIVQPMDTAQSAYLLKKNEVEDHPKEKGSEEKVATSKDEEKSTNEKSTSASKLGVVKPSKKIGKRKTSFTHLLSKGHLRKAKLRRRREARHKSS</sequence>
<gene>
    <name evidence="6" type="ORF">BWQ96_07773</name>
</gene>
<feature type="compositionally biased region" description="Basic residues" evidence="5">
    <location>
        <begin position="155"/>
        <end position="191"/>
    </location>
</feature>
<feature type="compositionally biased region" description="Basic and acidic residues" evidence="5">
    <location>
        <begin position="46"/>
        <end position="63"/>
    </location>
</feature>
<dbReference type="GO" id="GO:0019843">
    <property type="term" value="F:rRNA binding"/>
    <property type="evidence" value="ECO:0007669"/>
    <property type="project" value="TreeGrafter"/>
</dbReference>
<evidence type="ECO:0008006" key="8">
    <source>
        <dbReference type="Google" id="ProtNLM"/>
    </source>
</evidence>
<evidence type="ECO:0000313" key="6">
    <source>
        <dbReference type="EMBL" id="PXF42511.1"/>
    </source>
</evidence>
<evidence type="ECO:0000256" key="1">
    <source>
        <dbReference type="ARBA" id="ARBA00004604"/>
    </source>
</evidence>
<evidence type="ECO:0000256" key="3">
    <source>
        <dbReference type="ARBA" id="ARBA00023054"/>
    </source>
</evidence>
<comment type="similarity">
    <text evidence="2">Belongs to the RRP17 family.</text>
</comment>
<evidence type="ECO:0000256" key="2">
    <source>
        <dbReference type="ARBA" id="ARBA00007175"/>
    </source>
</evidence>
<dbReference type="OrthoDB" id="10652402at2759"/>
<comment type="caution">
    <text evidence="6">The sequence shown here is derived from an EMBL/GenBank/DDBJ whole genome shotgun (WGS) entry which is preliminary data.</text>
</comment>
<evidence type="ECO:0000256" key="5">
    <source>
        <dbReference type="SAM" id="MobiDB-lite"/>
    </source>
</evidence>
<comment type="subcellular location">
    <subcellularLocation>
        <location evidence="1">Nucleus</location>
        <location evidence="1">Nucleolus</location>
    </subcellularLocation>
</comment>
<dbReference type="AlphaFoldDB" id="A0A2V3IKC0"/>
<dbReference type="InterPro" id="IPR019186">
    <property type="entry name" value="Nucleolar_protein_12"/>
</dbReference>